<dbReference type="SUPFAM" id="SSF56436">
    <property type="entry name" value="C-type lectin-like"/>
    <property type="match status" value="1"/>
</dbReference>
<evidence type="ECO:0000313" key="3">
    <source>
        <dbReference type="WBParaSite" id="ACRNAN_scaffold93.g18897.t1"/>
    </source>
</evidence>
<accession>A0A914ELE7</accession>
<keyword evidence="2" id="KW-1185">Reference proteome</keyword>
<evidence type="ECO:0000313" key="2">
    <source>
        <dbReference type="Proteomes" id="UP000887540"/>
    </source>
</evidence>
<sequence>MTGQTYSGGSFEAPYIGGIVVDPIACTYKWSDGTPFDYQNYYPPGPSCDGEGCLQLFADPRTNLINPPAVGYWNDIQCIVVQRAFICKKAAEMVTTI</sequence>
<dbReference type="InterPro" id="IPR016186">
    <property type="entry name" value="C-type_lectin-like/link_sf"/>
</dbReference>
<name>A0A914ELE7_9BILA</name>
<dbReference type="InterPro" id="IPR016187">
    <property type="entry name" value="CTDL_fold"/>
</dbReference>
<evidence type="ECO:0000259" key="1">
    <source>
        <dbReference type="PROSITE" id="PS50041"/>
    </source>
</evidence>
<protein>
    <submittedName>
        <fullName evidence="3">C-type lectin domain-containing protein</fullName>
    </submittedName>
</protein>
<organism evidence="2 3">
    <name type="scientific">Acrobeloides nanus</name>
    <dbReference type="NCBI Taxonomy" id="290746"/>
    <lineage>
        <taxon>Eukaryota</taxon>
        <taxon>Metazoa</taxon>
        <taxon>Ecdysozoa</taxon>
        <taxon>Nematoda</taxon>
        <taxon>Chromadorea</taxon>
        <taxon>Rhabditida</taxon>
        <taxon>Tylenchina</taxon>
        <taxon>Cephalobomorpha</taxon>
        <taxon>Cephaloboidea</taxon>
        <taxon>Cephalobidae</taxon>
        <taxon>Acrobeloides</taxon>
    </lineage>
</organism>
<dbReference type="Proteomes" id="UP000887540">
    <property type="component" value="Unplaced"/>
</dbReference>
<dbReference type="Gene3D" id="3.10.100.10">
    <property type="entry name" value="Mannose-Binding Protein A, subunit A"/>
    <property type="match status" value="1"/>
</dbReference>
<reference evidence="3" key="1">
    <citation type="submission" date="2022-11" db="UniProtKB">
        <authorList>
            <consortium name="WormBaseParasite"/>
        </authorList>
    </citation>
    <scope>IDENTIFICATION</scope>
</reference>
<dbReference type="AlphaFoldDB" id="A0A914ELE7"/>
<proteinExistence type="predicted"/>
<dbReference type="InterPro" id="IPR001304">
    <property type="entry name" value="C-type_lectin-like"/>
</dbReference>
<dbReference type="PROSITE" id="PS50041">
    <property type="entry name" value="C_TYPE_LECTIN_2"/>
    <property type="match status" value="1"/>
</dbReference>
<feature type="domain" description="C-type lectin" evidence="1">
    <location>
        <begin position="15"/>
        <end position="78"/>
    </location>
</feature>
<dbReference type="WBParaSite" id="ACRNAN_scaffold93.g18897.t1">
    <property type="protein sequence ID" value="ACRNAN_scaffold93.g18897.t1"/>
    <property type="gene ID" value="ACRNAN_scaffold93.g18897"/>
</dbReference>